<reference evidence="7" key="1">
    <citation type="submission" date="2025-08" db="UniProtKB">
        <authorList>
            <consortium name="RefSeq"/>
        </authorList>
    </citation>
    <scope>IDENTIFICATION</scope>
    <source>
        <tissue evidence="7">Leaf</tissue>
    </source>
</reference>
<evidence type="ECO:0000256" key="4">
    <source>
        <dbReference type="SAM" id="SignalP"/>
    </source>
</evidence>
<dbReference type="GeneID" id="110419940"/>
<keyword evidence="6" id="KW-1185">Reference proteome</keyword>
<feature type="domain" description="Pectinesterase inhibitor" evidence="5">
    <location>
        <begin position="35"/>
        <end position="182"/>
    </location>
</feature>
<dbReference type="SMART" id="SM00856">
    <property type="entry name" value="PMEI"/>
    <property type="match status" value="1"/>
</dbReference>
<dbReference type="AlphaFoldDB" id="A0A6J1ANH4"/>
<name>A0A6J1ANH4_9ROSI</name>
<evidence type="ECO:0000313" key="7">
    <source>
        <dbReference type="RefSeq" id="XP_021288752.1"/>
    </source>
</evidence>
<organism evidence="6 7">
    <name type="scientific">Herrania umbratica</name>
    <dbReference type="NCBI Taxonomy" id="108875"/>
    <lineage>
        <taxon>Eukaryota</taxon>
        <taxon>Viridiplantae</taxon>
        <taxon>Streptophyta</taxon>
        <taxon>Embryophyta</taxon>
        <taxon>Tracheophyta</taxon>
        <taxon>Spermatophyta</taxon>
        <taxon>Magnoliopsida</taxon>
        <taxon>eudicotyledons</taxon>
        <taxon>Gunneridae</taxon>
        <taxon>Pentapetalae</taxon>
        <taxon>rosids</taxon>
        <taxon>malvids</taxon>
        <taxon>Malvales</taxon>
        <taxon>Malvaceae</taxon>
        <taxon>Byttnerioideae</taxon>
        <taxon>Herrania</taxon>
    </lineage>
</organism>
<evidence type="ECO:0000256" key="3">
    <source>
        <dbReference type="ARBA" id="ARBA00038471"/>
    </source>
</evidence>
<dbReference type="PANTHER" id="PTHR36710:SF4">
    <property type="entry name" value="PLANT INVERTASE_PECTIN METHYLESTERASE INHIBITOR SUPERFAMILY PROTEIN"/>
    <property type="match status" value="1"/>
</dbReference>
<gene>
    <name evidence="7" type="primary">LOC110419940</name>
</gene>
<evidence type="ECO:0000256" key="2">
    <source>
        <dbReference type="ARBA" id="ARBA00023157"/>
    </source>
</evidence>
<dbReference type="InterPro" id="IPR006501">
    <property type="entry name" value="Pectinesterase_inhib_dom"/>
</dbReference>
<dbReference type="FunFam" id="1.20.140.40:FF:000008">
    <property type="entry name" value="Invertase/pectin methylesterase inhibitor family protein"/>
    <property type="match status" value="1"/>
</dbReference>
<evidence type="ECO:0000313" key="6">
    <source>
        <dbReference type="Proteomes" id="UP000504621"/>
    </source>
</evidence>
<feature type="signal peptide" evidence="4">
    <location>
        <begin position="1"/>
        <end position="35"/>
    </location>
</feature>
<accession>A0A6J1ANH4</accession>
<dbReference type="OrthoDB" id="1866975at2759"/>
<dbReference type="NCBIfam" id="TIGR01614">
    <property type="entry name" value="PME_inhib"/>
    <property type="match status" value="1"/>
</dbReference>
<dbReference type="Proteomes" id="UP000504621">
    <property type="component" value="Unplaced"/>
</dbReference>
<dbReference type="PANTHER" id="PTHR36710">
    <property type="entry name" value="PECTINESTERASE INHIBITOR-LIKE"/>
    <property type="match status" value="1"/>
</dbReference>
<feature type="chain" id="PRO_5026781711" evidence="4">
    <location>
        <begin position="36"/>
        <end position="186"/>
    </location>
</feature>
<sequence length="186" mass="20687">MASFKASMLAALPLYHLILVLLFTSSHHISKPVFADDRLIELQCHNAQVPAVCIQCLKSDPRGEVVSDNVGIATIVLKCLSNNAETLAKNLSSLASGVRDKNIKSLLQDCEQGFVQAKHDLSTATNQLKRKDYDKTNHFVRTALEQEVTCSKNVASLKLKVPNNVLFEMRVYEDLSDAAMRIIDRF</sequence>
<keyword evidence="2" id="KW-1015">Disulfide bond</keyword>
<dbReference type="CDD" id="cd15797">
    <property type="entry name" value="PMEI"/>
    <property type="match status" value="1"/>
</dbReference>
<dbReference type="InterPro" id="IPR052421">
    <property type="entry name" value="PCW_Enzyme_Inhibitor"/>
</dbReference>
<keyword evidence="1 4" id="KW-0732">Signal</keyword>
<dbReference type="RefSeq" id="XP_021288752.1">
    <property type="nucleotide sequence ID" value="XM_021433077.1"/>
</dbReference>
<comment type="similarity">
    <text evidence="3">Belongs to the PMEI family.</text>
</comment>
<dbReference type="SUPFAM" id="SSF101148">
    <property type="entry name" value="Plant invertase/pectin methylesterase inhibitor"/>
    <property type="match status" value="1"/>
</dbReference>
<dbReference type="InterPro" id="IPR035513">
    <property type="entry name" value="Invertase/methylesterase_inhib"/>
</dbReference>
<protein>
    <submittedName>
        <fullName evidence="7">Pectinesterase inhibitor</fullName>
    </submittedName>
</protein>
<proteinExistence type="inferred from homology"/>
<dbReference type="Gene3D" id="1.20.140.40">
    <property type="entry name" value="Invertase/pectin methylesterase inhibitor family protein"/>
    <property type="match status" value="1"/>
</dbReference>
<dbReference type="Pfam" id="PF04043">
    <property type="entry name" value="PMEI"/>
    <property type="match status" value="1"/>
</dbReference>
<evidence type="ECO:0000259" key="5">
    <source>
        <dbReference type="SMART" id="SM00856"/>
    </source>
</evidence>
<dbReference type="GO" id="GO:0046910">
    <property type="term" value="F:pectinesterase inhibitor activity"/>
    <property type="evidence" value="ECO:0007669"/>
    <property type="project" value="InterPro"/>
</dbReference>
<dbReference type="InterPro" id="IPR034086">
    <property type="entry name" value="PMEI_plant"/>
</dbReference>
<evidence type="ECO:0000256" key="1">
    <source>
        <dbReference type="ARBA" id="ARBA00022729"/>
    </source>
</evidence>